<dbReference type="Proteomes" id="UP000005408">
    <property type="component" value="Unassembled WGS sequence"/>
</dbReference>
<name>A0A8W8NHF0_MAGGI</name>
<keyword evidence="4" id="KW-1185">Reference proteome</keyword>
<feature type="region of interest" description="Disordered" evidence="1">
    <location>
        <begin position="250"/>
        <end position="481"/>
    </location>
</feature>
<feature type="compositionally biased region" description="Gly residues" evidence="1">
    <location>
        <begin position="62"/>
        <end position="72"/>
    </location>
</feature>
<dbReference type="EnsemblMetazoa" id="G6192.1">
    <property type="protein sequence ID" value="G6192.1:cds"/>
    <property type="gene ID" value="G6192"/>
</dbReference>
<feature type="chain" id="PRO_5036488354" evidence="2">
    <location>
        <begin position="21"/>
        <end position="1509"/>
    </location>
</feature>
<feature type="compositionally biased region" description="Polar residues" evidence="1">
    <location>
        <begin position="1406"/>
        <end position="1417"/>
    </location>
</feature>
<feature type="region of interest" description="Disordered" evidence="1">
    <location>
        <begin position="1376"/>
        <end position="1425"/>
    </location>
</feature>
<sequence>MTGLWIYLLGLLLCFDYTVANHLSRNRTLTRDQLMRRRTTLSGIPNGNNAATQMGRSPLSGGRPGNPPGGGLTDPRTGATGLSQRDIDRVILTPVQDGAVRSLRNMLSTRRGRGNPRLIGFLIPRRDGRTQLRLMRGAERFLRNGRGDNSGNRVNVNELPFNIRTIVAAARRANLLPSRNGTRVRNRTPPIVVLRSPNQGFQQSRRIATVGGFAGQGGGPNAQPNADSADSGGGETIKQRTVNIEVNVQSPDAPATGATPQGQNPNAANPGMMNPALMNNQQSRFMNNMGPGAGFNPMFNEIQQPGMNSRNGFNGFNRPGPVNNNNNRNNNRPADDSSSSSKSSNSGGGNINIGLGIGVGSSSPVVPPKPASTRTPASPQFGGGRGTMNGAQNVQPTPPDPFQQQRGINAFDQSGFPGMPQTGFPPNDQSGFPSNTQISFPSNPQTGFPPSNQFQPNANNPQAPTLQRFDQQPPAISGSMPASNSMPWNTFQSNAGNFGQDTGSLANTNTLINSNQNVFANNMQRSNVNGMQILRNIPQQANGIAQTRFNMMQPPQQFNNLASNQNFANSPVLTSQTSPGGIGSAAGAGGFDPTLQNTNLPNSGNAFQQGSFASEPTIGEPMIIDNGGRTTVVVDNITFTGLLPPGPPVLKTQVINGKGSVHINPLVSSERAANSFGRSFPPQLHFTNPNDINSINQNILMNANSNQLFQNQNILGLPGTQGTKSPVEPQMNQDTSFGTPSIFVNTSGLINLTQSAGNANVAWASNNSTNLVSNATNQPQMIDISIPLNTNSMSAPQSNIPVDTLAVNGGQVSSVDMLPTVSTEAPGLLNMVTSHSVGLDPFGSNSIPGVHASSHIPPILMTSTLPSLNLQSLSTTVSPQILAHDPQLHVVENIPQNPAEVPQLIRNVTQSASQTPNNAFQTQILTSSNVQNPAMAFNNPQQLLEMQRQQQILQMHRLALLKRREEQLNTLRKQLLHMELKGNQRQPVQRNPLTAETTKDLRILKNIKPGAKAPQTTATSAVAFMNVDSLRSLIEEVLHGFFKKQRLNPTGLPQPTVSQSIPTSIDGVNSNVLGPAQTLTKQLNLLQLNMSAVQLSTSPPGMPLTTRFNSLFTSTVSPIVTVNNGAVPSVLPTEPMPPVVTDPSATPVTDPHPVPVTDPNPVPVTDPTAAYVTDVTGPSVTTVTTGGPSLVPVTEPSVVLVTDPNTHVVTDPSIHHPADVPVIAVTGVPVTDRLPTGVFSTTLPPSTTHLSSSSSLPVIMDSVGNSVGQPSLSGQKRNIFPGGIAVHPELSMLQMAHVRTVPQTSPSDLRWGLNLRHRGVQLPGRARGIVSSIPEMVGGGLSSTNARVITHQHRPLDRSNFNLQLNRRMQDIAMTPNVNVPVRQPGGVPDSSSRGGLPPLEVSQARGRTNAQPNADSADSGGGETIKQRTVNIEVNVQSPDAPATGATPKAKTRMLQIWNDEPALMNNQQSRFMNNMGPGAGFNPMFNEIQQPGMNSRNGFTDSTVPAR</sequence>
<feature type="compositionally biased region" description="Low complexity" evidence="1">
    <location>
        <begin position="308"/>
        <end position="345"/>
    </location>
</feature>
<feature type="region of interest" description="Disordered" evidence="1">
    <location>
        <begin position="215"/>
        <end position="235"/>
    </location>
</feature>
<reference evidence="3" key="1">
    <citation type="submission" date="2022-08" db="UniProtKB">
        <authorList>
            <consortium name="EnsemblMetazoa"/>
        </authorList>
    </citation>
    <scope>IDENTIFICATION</scope>
    <source>
        <strain evidence="3">05x7-T-G4-1.051#20</strain>
    </source>
</reference>
<protein>
    <submittedName>
        <fullName evidence="3">Uncharacterized protein</fullName>
    </submittedName>
</protein>
<evidence type="ECO:0000313" key="3">
    <source>
        <dbReference type="EnsemblMetazoa" id="G6192.1:cds"/>
    </source>
</evidence>
<feature type="signal peptide" evidence="2">
    <location>
        <begin position="1"/>
        <end position="20"/>
    </location>
</feature>
<proteinExistence type="predicted"/>
<feature type="region of interest" description="Disordered" evidence="1">
    <location>
        <begin position="41"/>
        <end position="84"/>
    </location>
</feature>
<evidence type="ECO:0000313" key="4">
    <source>
        <dbReference type="Proteomes" id="UP000005408"/>
    </source>
</evidence>
<evidence type="ECO:0000256" key="2">
    <source>
        <dbReference type="SAM" id="SignalP"/>
    </source>
</evidence>
<feature type="compositionally biased region" description="Low complexity" evidence="1">
    <location>
        <begin position="448"/>
        <end position="464"/>
    </location>
</feature>
<feature type="compositionally biased region" description="Polar residues" evidence="1">
    <location>
        <begin position="41"/>
        <end position="54"/>
    </location>
</feature>
<feature type="compositionally biased region" description="Gly residues" evidence="1">
    <location>
        <begin position="346"/>
        <end position="359"/>
    </location>
</feature>
<evidence type="ECO:0000256" key="1">
    <source>
        <dbReference type="SAM" id="MobiDB-lite"/>
    </source>
</evidence>
<feature type="compositionally biased region" description="Polar residues" evidence="1">
    <location>
        <begin position="427"/>
        <end position="446"/>
    </location>
</feature>
<organism evidence="3 4">
    <name type="scientific">Magallana gigas</name>
    <name type="common">Pacific oyster</name>
    <name type="synonym">Crassostrea gigas</name>
    <dbReference type="NCBI Taxonomy" id="29159"/>
    <lineage>
        <taxon>Eukaryota</taxon>
        <taxon>Metazoa</taxon>
        <taxon>Spiralia</taxon>
        <taxon>Lophotrochozoa</taxon>
        <taxon>Mollusca</taxon>
        <taxon>Bivalvia</taxon>
        <taxon>Autobranchia</taxon>
        <taxon>Pteriomorphia</taxon>
        <taxon>Ostreida</taxon>
        <taxon>Ostreoidea</taxon>
        <taxon>Ostreidae</taxon>
        <taxon>Magallana</taxon>
    </lineage>
</organism>
<accession>A0A8W8NHF0</accession>
<feature type="compositionally biased region" description="Low complexity" evidence="1">
    <location>
        <begin position="264"/>
        <end position="280"/>
    </location>
</feature>
<keyword evidence="2" id="KW-0732">Signal</keyword>